<keyword evidence="1" id="KW-0472">Membrane</keyword>
<evidence type="ECO:0000313" key="4">
    <source>
        <dbReference type="Proteomes" id="UP000604046"/>
    </source>
</evidence>
<accession>A0A812RDA7</accession>
<feature type="transmembrane region" description="Helical" evidence="1">
    <location>
        <begin position="204"/>
        <end position="226"/>
    </location>
</feature>
<feature type="transmembrane region" description="Helical" evidence="1">
    <location>
        <begin position="170"/>
        <end position="192"/>
    </location>
</feature>
<protein>
    <submittedName>
        <fullName evidence="3">Uncharacterized protein</fullName>
    </submittedName>
</protein>
<name>A0A812RDA7_9DINO</name>
<proteinExistence type="predicted"/>
<keyword evidence="1" id="KW-0812">Transmembrane</keyword>
<feature type="transmembrane region" description="Helical" evidence="1">
    <location>
        <begin position="135"/>
        <end position="158"/>
    </location>
</feature>
<organism evidence="3 4">
    <name type="scientific">Symbiodinium natans</name>
    <dbReference type="NCBI Taxonomy" id="878477"/>
    <lineage>
        <taxon>Eukaryota</taxon>
        <taxon>Sar</taxon>
        <taxon>Alveolata</taxon>
        <taxon>Dinophyceae</taxon>
        <taxon>Suessiales</taxon>
        <taxon>Symbiodiniaceae</taxon>
        <taxon>Symbiodinium</taxon>
    </lineage>
</organism>
<keyword evidence="1" id="KW-1133">Transmembrane helix</keyword>
<comment type="caution">
    <text evidence="3">The sequence shown here is derived from an EMBL/GenBank/DDBJ whole genome shotgun (WGS) entry which is preliminary data.</text>
</comment>
<dbReference type="EMBL" id="CAJNDS010002320">
    <property type="protein sequence ID" value="CAE7430051.1"/>
    <property type="molecule type" value="Genomic_DNA"/>
</dbReference>
<evidence type="ECO:0000313" key="3">
    <source>
        <dbReference type="EMBL" id="CAE7430051.1"/>
    </source>
</evidence>
<feature type="signal peptide" evidence="2">
    <location>
        <begin position="1"/>
        <end position="20"/>
    </location>
</feature>
<dbReference type="Proteomes" id="UP000604046">
    <property type="component" value="Unassembled WGS sequence"/>
</dbReference>
<keyword evidence="4" id="KW-1185">Reference proteome</keyword>
<dbReference type="AlphaFoldDB" id="A0A812RDA7"/>
<gene>
    <name evidence="3" type="ORF">SNAT2548_LOCUS23375</name>
</gene>
<evidence type="ECO:0000256" key="2">
    <source>
        <dbReference type="SAM" id="SignalP"/>
    </source>
</evidence>
<sequence length="235" mass="26170">MCALALPCQLLLAAVVLAHCRSIDVMEEQVRHFTIEQSKSFCCRSGHIDRRTGRPVPCDRIIMVRCISEWFGSTESFESLVQDKLRTVLVHQLANHVFSYSRIVQAMSPTMWVVFDMWTGQWIADGYDLAMLLEIAAGIILYGLFFLPSNCLVLLRLAYKARHLSSRTSVQALLSAGLVATGALMFGLFVMAERSLAYFVGHVFGNSVYASAVTLPVMGLVTVLLWRCMPSAEIV</sequence>
<evidence type="ECO:0000256" key="1">
    <source>
        <dbReference type="SAM" id="Phobius"/>
    </source>
</evidence>
<reference evidence="3" key="1">
    <citation type="submission" date="2021-02" db="EMBL/GenBank/DDBJ databases">
        <authorList>
            <person name="Dougan E. K."/>
            <person name="Rhodes N."/>
            <person name="Thang M."/>
            <person name="Chan C."/>
        </authorList>
    </citation>
    <scope>NUCLEOTIDE SEQUENCE</scope>
</reference>
<keyword evidence="2" id="KW-0732">Signal</keyword>
<feature type="chain" id="PRO_5032952074" evidence="2">
    <location>
        <begin position="21"/>
        <end position="235"/>
    </location>
</feature>